<proteinExistence type="predicted"/>
<dbReference type="InterPro" id="IPR036249">
    <property type="entry name" value="Thioredoxin-like_sf"/>
</dbReference>
<dbReference type="InterPro" id="IPR000866">
    <property type="entry name" value="AhpC/TSA"/>
</dbReference>
<name>A0A6S6Y079_9PROT</name>
<dbReference type="EMBL" id="LR778301">
    <property type="protein sequence ID" value="CAB1370653.1"/>
    <property type="molecule type" value="Genomic_DNA"/>
</dbReference>
<evidence type="ECO:0000259" key="1">
    <source>
        <dbReference type="Pfam" id="PF00578"/>
    </source>
</evidence>
<evidence type="ECO:0000313" key="3">
    <source>
        <dbReference type="Proteomes" id="UP000515733"/>
    </source>
</evidence>
<accession>A0A6S6Y079</accession>
<dbReference type="GO" id="GO:0016209">
    <property type="term" value="F:antioxidant activity"/>
    <property type="evidence" value="ECO:0007669"/>
    <property type="project" value="InterPro"/>
</dbReference>
<dbReference type="GO" id="GO:0016491">
    <property type="term" value="F:oxidoreductase activity"/>
    <property type="evidence" value="ECO:0007669"/>
    <property type="project" value="InterPro"/>
</dbReference>
<sequence>MRRLLLLLLWLTTLVGGVRAGEVEPLPTAHGGVQLEAQGLDGKTVSLREGRGRVTVLVFWSPESMASRKSMGELQRFADMADAREVFFLAISTTGTAESIAAFARARGLTLPLALRQADDLGTLPEQGLPLALLFDQEGRLRQRRVGLIRLRALLEPVRELLK</sequence>
<dbReference type="KEGG" id="doe:DENOEST_3499"/>
<dbReference type="CDD" id="cd02966">
    <property type="entry name" value="TlpA_like_family"/>
    <property type="match status" value="1"/>
</dbReference>
<dbReference type="Pfam" id="PF00578">
    <property type="entry name" value="AhpC-TSA"/>
    <property type="match status" value="1"/>
</dbReference>
<dbReference type="RefSeq" id="WP_145769393.1">
    <property type="nucleotide sequence ID" value="NZ_LR778301.1"/>
</dbReference>
<dbReference type="Proteomes" id="UP000515733">
    <property type="component" value="Chromosome"/>
</dbReference>
<dbReference type="Gene3D" id="3.40.30.10">
    <property type="entry name" value="Glutaredoxin"/>
    <property type="match status" value="1"/>
</dbReference>
<dbReference type="OrthoDB" id="9181857at2"/>
<dbReference type="SUPFAM" id="SSF52833">
    <property type="entry name" value="Thioredoxin-like"/>
    <property type="match status" value="1"/>
</dbReference>
<keyword evidence="3" id="KW-1185">Reference proteome</keyword>
<organism evidence="2 3">
    <name type="scientific">Denitratisoma oestradiolicum</name>
    <dbReference type="NCBI Taxonomy" id="311182"/>
    <lineage>
        <taxon>Bacteria</taxon>
        <taxon>Pseudomonadati</taxon>
        <taxon>Pseudomonadota</taxon>
        <taxon>Betaproteobacteria</taxon>
        <taxon>Nitrosomonadales</taxon>
        <taxon>Sterolibacteriaceae</taxon>
        <taxon>Denitratisoma</taxon>
    </lineage>
</organism>
<feature type="domain" description="Alkyl hydroperoxide reductase subunit C/ Thiol specific antioxidant" evidence="1">
    <location>
        <begin position="35"/>
        <end position="143"/>
    </location>
</feature>
<gene>
    <name evidence="2" type="ORF">DENOEST_3499</name>
</gene>
<protein>
    <recommendedName>
        <fullName evidence="1">Alkyl hydroperoxide reductase subunit C/ Thiol specific antioxidant domain-containing protein</fullName>
    </recommendedName>
</protein>
<dbReference type="AlphaFoldDB" id="A0A6S6Y079"/>
<reference evidence="2 3" key="1">
    <citation type="submission" date="2020-03" db="EMBL/GenBank/DDBJ databases">
        <authorList>
            <consortium name="Genoscope - CEA"/>
            <person name="William W."/>
        </authorList>
    </citation>
    <scope>NUCLEOTIDE SEQUENCE [LARGE SCALE GENOMIC DNA]</scope>
    <source>
        <strain evidence="3">DSM 16959</strain>
    </source>
</reference>
<evidence type="ECO:0000313" key="2">
    <source>
        <dbReference type="EMBL" id="CAB1370653.1"/>
    </source>
</evidence>